<accession>A0A084QTR2</accession>
<organism evidence="2 3">
    <name type="scientific">Stachybotrys chlorohalonatus (strain IBT 40285)</name>
    <dbReference type="NCBI Taxonomy" id="1283841"/>
    <lineage>
        <taxon>Eukaryota</taxon>
        <taxon>Fungi</taxon>
        <taxon>Dikarya</taxon>
        <taxon>Ascomycota</taxon>
        <taxon>Pezizomycotina</taxon>
        <taxon>Sordariomycetes</taxon>
        <taxon>Hypocreomycetidae</taxon>
        <taxon>Hypocreales</taxon>
        <taxon>Stachybotryaceae</taxon>
        <taxon>Stachybotrys</taxon>
    </lineage>
</organism>
<gene>
    <name evidence="2" type="ORF">S40285_10844</name>
</gene>
<dbReference type="AlphaFoldDB" id="A0A084QTR2"/>
<dbReference type="InParanoid" id="A0A084QTR2"/>
<feature type="compositionally biased region" description="Basic residues" evidence="1">
    <location>
        <begin position="65"/>
        <end position="88"/>
    </location>
</feature>
<evidence type="ECO:0000313" key="2">
    <source>
        <dbReference type="EMBL" id="KFA67347.1"/>
    </source>
</evidence>
<dbReference type="Proteomes" id="UP000028524">
    <property type="component" value="Unassembled WGS sequence"/>
</dbReference>
<protein>
    <submittedName>
        <fullName evidence="2">Uncharacterized protein</fullName>
    </submittedName>
</protein>
<evidence type="ECO:0000313" key="3">
    <source>
        <dbReference type="Proteomes" id="UP000028524"/>
    </source>
</evidence>
<reference evidence="2 3" key="1">
    <citation type="journal article" date="2014" name="BMC Genomics">
        <title>Comparative genome sequencing reveals chemotype-specific gene clusters in the toxigenic black mold Stachybotrys.</title>
        <authorList>
            <person name="Semeiks J."/>
            <person name="Borek D."/>
            <person name="Otwinowski Z."/>
            <person name="Grishin N.V."/>
        </authorList>
    </citation>
    <scope>NUCLEOTIDE SEQUENCE [LARGE SCALE GENOMIC DNA]</scope>
    <source>
        <strain evidence="2 3">IBT 40285</strain>
    </source>
</reference>
<evidence type="ECO:0000256" key="1">
    <source>
        <dbReference type="SAM" id="MobiDB-lite"/>
    </source>
</evidence>
<name>A0A084QTR2_STAC4</name>
<feature type="region of interest" description="Disordered" evidence="1">
    <location>
        <begin position="54"/>
        <end position="103"/>
    </location>
</feature>
<proteinExistence type="predicted"/>
<dbReference type="EMBL" id="KL660206">
    <property type="protein sequence ID" value="KFA67347.1"/>
    <property type="molecule type" value="Genomic_DNA"/>
</dbReference>
<dbReference type="HOGENOM" id="CLU_1518820_0_0_1"/>
<keyword evidence="3" id="KW-1185">Reference proteome</keyword>
<sequence>MSTTAASHGHQRLPHDCISPSSANTAAGFPFVSSATRAHFPMSAGGGQSAPFLYLFPPPSGETRHPKRSRACRRRRRRRRRRRAHRRFAGPSSPPSRCSHFGTHPRGASSRFCGVAFGSTPEPALAGWLDCSVTPRGRTFCLPATPWNTSSGFALLVILHNSFGYCCRCSRPSDEAT</sequence>